<dbReference type="SMART" id="SM00499">
    <property type="entry name" value="AAI"/>
    <property type="match status" value="1"/>
</dbReference>
<dbReference type="CDD" id="cd04660">
    <property type="entry name" value="nsLTP_like"/>
    <property type="match status" value="1"/>
</dbReference>
<keyword evidence="1" id="KW-0732">Signal</keyword>
<dbReference type="GO" id="GO:0009627">
    <property type="term" value="P:systemic acquired resistance"/>
    <property type="evidence" value="ECO:0007669"/>
    <property type="project" value="InterPro"/>
</dbReference>
<dbReference type="PANTHER" id="PTHR33122">
    <property type="entry name" value="LIPID BINDING PROTEIN-RELATED"/>
    <property type="match status" value="1"/>
</dbReference>
<dbReference type="InterPro" id="IPR039265">
    <property type="entry name" value="DIR1-like"/>
</dbReference>
<dbReference type="InterPro" id="IPR016140">
    <property type="entry name" value="Bifunc_inhib/LTP/seed_store"/>
</dbReference>
<gene>
    <name evidence="3" type="ORF">Cni_G20273</name>
</gene>
<evidence type="ECO:0000259" key="2">
    <source>
        <dbReference type="SMART" id="SM00499"/>
    </source>
</evidence>
<dbReference type="GO" id="GO:0005504">
    <property type="term" value="F:fatty acid binding"/>
    <property type="evidence" value="ECO:0007669"/>
    <property type="project" value="InterPro"/>
</dbReference>
<dbReference type="AlphaFoldDB" id="A0AAQ3KNS1"/>
<sequence length="103" mass="11000">MEKKLRTVALAMAVLLLVVEMAAAGGQGPCKMSQEGLNACKPCIRSVKPEENPTDTCCAALKQADLSCLCGYKNSSLLPYLGIEPNRAMELPAKCNITLPEQC</sequence>
<dbReference type="Pfam" id="PF14368">
    <property type="entry name" value="LTP_2"/>
    <property type="match status" value="1"/>
</dbReference>
<dbReference type="InterPro" id="IPR044741">
    <property type="entry name" value="NsLTP-like"/>
</dbReference>
<dbReference type="SUPFAM" id="SSF47699">
    <property type="entry name" value="Bifunctional inhibitor/lipid-transfer protein/seed storage 2S albumin"/>
    <property type="match status" value="1"/>
</dbReference>
<organism evidence="3 4">
    <name type="scientific">Canna indica</name>
    <name type="common">Indian-shot</name>
    <dbReference type="NCBI Taxonomy" id="4628"/>
    <lineage>
        <taxon>Eukaryota</taxon>
        <taxon>Viridiplantae</taxon>
        <taxon>Streptophyta</taxon>
        <taxon>Embryophyta</taxon>
        <taxon>Tracheophyta</taxon>
        <taxon>Spermatophyta</taxon>
        <taxon>Magnoliopsida</taxon>
        <taxon>Liliopsida</taxon>
        <taxon>Zingiberales</taxon>
        <taxon>Cannaceae</taxon>
        <taxon>Canna</taxon>
    </lineage>
</organism>
<keyword evidence="4" id="KW-1185">Reference proteome</keyword>
<name>A0AAQ3KNS1_9LILI</name>
<dbReference type="EMBL" id="CP136895">
    <property type="protein sequence ID" value="WOL11510.1"/>
    <property type="molecule type" value="Genomic_DNA"/>
</dbReference>
<evidence type="ECO:0000313" key="4">
    <source>
        <dbReference type="Proteomes" id="UP001327560"/>
    </source>
</evidence>
<accession>A0AAQ3KNS1</accession>
<protein>
    <recommendedName>
        <fullName evidence="2">Bifunctional inhibitor/plant lipid transfer protein/seed storage helical domain-containing protein</fullName>
    </recommendedName>
</protein>
<dbReference type="InterPro" id="IPR036312">
    <property type="entry name" value="Bifun_inhib/LTP/seed_sf"/>
</dbReference>
<dbReference type="Proteomes" id="UP001327560">
    <property type="component" value="Chromosome 6"/>
</dbReference>
<feature type="chain" id="PRO_5042813387" description="Bifunctional inhibitor/plant lipid transfer protein/seed storage helical domain-containing protein" evidence="1">
    <location>
        <begin position="25"/>
        <end position="103"/>
    </location>
</feature>
<proteinExistence type="predicted"/>
<feature type="signal peptide" evidence="1">
    <location>
        <begin position="1"/>
        <end position="24"/>
    </location>
</feature>
<dbReference type="PANTHER" id="PTHR33122:SF60">
    <property type="entry name" value="LIPID-TRANSFER PROTEIN DIR1-RELATED"/>
    <property type="match status" value="1"/>
</dbReference>
<feature type="domain" description="Bifunctional inhibitor/plant lipid transfer protein/seed storage helical" evidence="2">
    <location>
        <begin position="30"/>
        <end position="103"/>
    </location>
</feature>
<reference evidence="3 4" key="1">
    <citation type="submission" date="2023-10" db="EMBL/GenBank/DDBJ databases">
        <title>Chromosome-scale genome assembly provides insights into flower coloration mechanisms of Canna indica.</title>
        <authorList>
            <person name="Li C."/>
        </authorList>
    </citation>
    <scope>NUCLEOTIDE SEQUENCE [LARGE SCALE GENOMIC DNA]</scope>
    <source>
        <tissue evidence="3">Flower</tissue>
    </source>
</reference>
<evidence type="ECO:0000256" key="1">
    <source>
        <dbReference type="SAM" id="SignalP"/>
    </source>
</evidence>
<evidence type="ECO:0000313" key="3">
    <source>
        <dbReference type="EMBL" id="WOL11510.1"/>
    </source>
</evidence>
<dbReference type="Gene3D" id="1.10.110.10">
    <property type="entry name" value="Plant lipid-transfer and hydrophobic proteins"/>
    <property type="match status" value="1"/>
</dbReference>